<proteinExistence type="evidence at transcript level"/>
<evidence type="ECO:0000256" key="1">
    <source>
        <dbReference type="SAM" id="MobiDB-lite"/>
    </source>
</evidence>
<sequence>MAGIMDKNKGGQQQQQYKPDQLQSECNPEQKKGGGLMDKVKDKIPGGHGGSADQQQSECKPDQRKEGGGIMDKVKDKIPGVHGGGADQQRGECKPDQRRGD</sequence>
<name>Q68YT3_VACCO</name>
<evidence type="ECO:0000313" key="2">
    <source>
        <dbReference type="EMBL" id="AAT76302.1"/>
    </source>
</evidence>
<organism evidence="2">
    <name type="scientific">Vaccinium corymbosum</name>
    <name type="common">Highbush blueberry</name>
    <dbReference type="NCBI Taxonomy" id="69266"/>
    <lineage>
        <taxon>Eukaryota</taxon>
        <taxon>Viridiplantae</taxon>
        <taxon>Streptophyta</taxon>
        <taxon>Embryophyta</taxon>
        <taxon>Tracheophyta</taxon>
        <taxon>Spermatophyta</taxon>
        <taxon>Magnoliopsida</taxon>
        <taxon>eudicotyledons</taxon>
        <taxon>Gunneridae</taxon>
        <taxon>Pentapetalae</taxon>
        <taxon>asterids</taxon>
        <taxon>Ericales</taxon>
        <taxon>Ericaceae</taxon>
        <taxon>Vaccinioideae</taxon>
        <taxon>Vaccinieae</taxon>
        <taxon>Vaccinium</taxon>
    </lineage>
</organism>
<gene>
    <name evidence="2" type="primary">bbdhn6</name>
</gene>
<dbReference type="AlphaFoldDB" id="Q68YT3"/>
<dbReference type="EMBL" id="AY660959">
    <property type="protein sequence ID" value="AAT76302.1"/>
    <property type="molecule type" value="mRNA"/>
</dbReference>
<feature type="region of interest" description="Disordered" evidence="1">
    <location>
        <begin position="1"/>
        <end position="101"/>
    </location>
</feature>
<feature type="compositionally biased region" description="Basic and acidic residues" evidence="1">
    <location>
        <begin position="59"/>
        <end position="79"/>
    </location>
</feature>
<reference evidence="2" key="1">
    <citation type="submission" date="2004-06" db="EMBL/GenBank/DDBJ databases">
        <title>Isolation of a cDNA clone and characterization of expression of the highly abundant, cold acclimation-associated 14 kDa dehydrin of blueberry.</title>
        <authorList>
            <person name="Dhanaraj A.L."/>
            <person name="Slovin J.P."/>
            <person name="Rowland L.J."/>
        </authorList>
    </citation>
    <scope>NUCLEOTIDE SEQUENCE</scope>
    <source>
        <tissue evidence="2">Flower buds</tissue>
    </source>
</reference>
<feature type="compositionally biased region" description="Low complexity" evidence="1">
    <location>
        <begin position="12"/>
        <end position="23"/>
    </location>
</feature>
<accession>Q68YT3</accession>
<feature type="compositionally biased region" description="Basic and acidic residues" evidence="1">
    <location>
        <begin position="89"/>
        <end position="101"/>
    </location>
</feature>
<protein>
    <submittedName>
        <fullName evidence="2">14 kDa dehydrin</fullName>
    </submittedName>
</protein>
<feature type="compositionally biased region" description="Basic and acidic residues" evidence="1">
    <location>
        <begin position="28"/>
        <end position="45"/>
    </location>
</feature>